<dbReference type="PANTHER" id="PTHR13260">
    <property type="entry name" value="ANAPHASE PROMOTING COMPLEX SUBUNIT 4 APC4"/>
    <property type="match status" value="1"/>
</dbReference>
<dbReference type="GO" id="GO:0070979">
    <property type="term" value="P:protein K11-linked ubiquitination"/>
    <property type="evidence" value="ECO:0007669"/>
    <property type="project" value="TreeGrafter"/>
</dbReference>
<name>A0A9W6BSN6_9CHLO</name>
<keyword evidence="5" id="KW-0131">Cell cycle</keyword>
<feature type="compositionally biased region" description="Acidic residues" evidence="6">
    <location>
        <begin position="975"/>
        <end position="992"/>
    </location>
</feature>
<evidence type="ECO:0000256" key="6">
    <source>
        <dbReference type="SAM" id="MobiDB-lite"/>
    </source>
</evidence>
<feature type="region of interest" description="Disordered" evidence="6">
    <location>
        <begin position="612"/>
        <end position="645"/>
    </location>
</feature>
<dbReference type="GO" id="GO:0034399">
    <property type="term" value="C:nuclear periphery"/>
    <property type="evidence" value="ECO:0007669"/>
    <property type="project" value="TreeGrafter"/>
</dbReference>
<dbReference type="Pfam" id="PF12896">
    <property type="entry name" value="ANAPC4"/>
    <property type="match status" value="1"/>
</dbReference>
<dbReference type="Pfam" id="PF12894">
    <property type="entry name" value="ANAPC4_WD40"/>
    <property type="match status" value="1"/>
</dbReference>
<feature type="domain" description="Anaphase-promoting complex subunit 4 long" evidence="8">
    <location>
        <begin position="335"/>
        <end position="526"/>
    </location>
</feature>
<keyword evidence="10" id="KW-1185">Reference proteome</keyword>
<organism evidence="9 10">
    <name type="scientific">Pleodorina starrii</name>
    <dbReference type="NCBI Taxonomy" id="330485"/>
    <lineage>
        <taxon>Eukaryota</taxon>
        <taxon>Viridiplantae</taxon>
        <taxon>Chlorophyta</taxon>
        <taxon>core chlorophytes</taxon>
        <taxon>Chlorophyceae</taxon>
        <taxon>CS clade</taxon>
        <taxon>Chlamydomonadales</taxon>
        <taxon>Volvocaceae</taxon>
        <taxon>Pleodorina</taxon>
    </lineage>
</organism>
<feature type="region of interest" description="Disordered" evidence="6">
    <location>
        <begin position="154"/>
        <end position="214"/>
    </location>
</feature>
<evidence type="ECO:0000313" key="10">
    <source>
        <dbReference type="Proteomes" id="UP001165080"/>
    </source>
</evidence>
<dbReference type="Gene3D" id="2.130.10.10">
    <property type="entry name" value="YVTN repeat-like/Quinoprotein amine dehydrogenase"/>
    <property type="match status" value="1"/>
</dbReference>
<evidence type="ECO:0000256" key="1">
    <source>
        <dbReference type="ARBA" id="ARBA00016067"/>
    </source>
</evidence>
<proteinExistence type="predicted"/>
<evidence type="ECO:0000256" key="4">
    <source>
        <dbReference type="ARBA" id="ARBA00022786"/>
    </source>
</evidence>
<dbReference type="GO" id="GO:0005680">
    <property type="term" value="C:anaphase-promoting complex"/>
    <property type="evidence" value="ECO:0007669"/>
    <property type="project" value="InterPro"/>
</dbReference>
<sequence length="1022" mass="101521">MYDGASSGPASNDSDGGARGSPNAFTVLYEKALSQQVVLGCWCPTMDLLALVSDDGQLGVYRLEWQKLWVACPDTPITALCWRPDGKVLASGHRHGAVSLYNVEACELFRTLRAPLAPSPICHLSWVQGLAPHPATTTPALHLAYRYRHTRFFPAPPPGREQGAGGAALAAAPPAGGAGAAGKVGAAAPPGVGGGAAGAHEWPPPPDSLDVLVTSDAGGGVSMFACGEVLVASLPPRATSGDSGDGSGSGSRGGDADEPSVAAAAAASSARGELPGMLQAVVSRDLASLLVVSEPAAAAEVMAEGDGSVGGGAGGGAAAAAAATLSVYGCGKLGSCQGEILELSLLAGLVGGRLEAAQAALAAAARAWKGAASELSKRMDEQLREALESHGHDPDDVLGELTCMLASGHVSPPLHAFLTSYLTKAGLRRLAKSVDTAVQEVSSQLLDGVLPALHLVAFVVGELRGRARAANITHTLGLQERAVAVAEVEAAKALLQAEALRQRLTRVGGQYRVFFTWLLKTLQSLEETRPPGAEGPLPGVPLPGAGSLADAPLCLPTLLSLLEEGGQLSADAVARDLDASQSTLGLPVGSTTFPPDLLPHLKALQQAAFPMPPPEAEGEGAAAAAAPAGAAAAGSAGGGGSSWPDRPLQRQLGLLREMCRGAFGRLQADVSPSVQLLARMPLLPPPSPQWGPRPDGSSGCGGGDGGTRCCVALPQIRTEQHQQPQPPHQAAGGGPRPALLACVMPAEAAALAGAGSGAGGEVLLLMRVVLESQRGPQVSACLLTMPPGTRVVGLSYYRSAQLALLLGPAAGTDPRVVAEAGAGAAAVAAAGKGLLALVPTEGLRMCDVGTGGFGAGGAAAPLQQNVAQLCAARGAVAAWPVPGCRLRKAAGGAAAVGGAGGGGGGGGVVGGGGGGGGGEGGWLPPLLVSGPRGLAAAFTTGCRSLMIDLEEDEEGEGDEEEEEDGGEGGGGREAEEGEEAGEEEEEEEEEAGDGGGEGEGGEAAGGGGGAAEEEVDCMEEDE</sequence>
<dbReference type="InterPro" id="IPR036322">
    <property type="entry name" value="WD40_repeat_dom_sf"/>
</dbReference>
<keyword evidence="3" id="KW-0498">Mitosis</keyword>
<comment type="caution">
    <text evidence="9">The sequence shown here is derived from an EMBL/GenBank/DDBJ whole genome shotgun (WGS) entry which is preliminary data.</text>
</comment>
<dbReference type="InterPro" id="IPR024790">
    <property type="entry name" value="APC4_long_dom"/>
</dbReference>
<dbReference type="GO" id="GO:0051301">
    <property type="term" value="P:cell division"/>
    <property type="evidence" value="ECO:0007669"/>
    <property type="project" value="UniProtKB-KW"/>
</dbReference>
<dbReference type="AlphaFoldDB" id="A0A9W6BSN6"/>
<gene>
    <name evidence="9" type="primary">PLEST002779</name>
    <name evidence="9" type="ORF">PLESTB_001233600</name>
</gene>
<feature type="region of interest" description="Disordered" evidence="6">
    <location>
        <begin position="950"/>
        <end position="1022"/>
    </location>
</feature>
<reference evidence="9 10" key="1">
    <citation type="journal article" date="2023" name="Commun. Biol.">
        <title>Reorganization of the ancestral sex-determining regions during the evolution of trioecy in Pleodorina starrii.</title>
        <authorList>
            <person name="Takahashi K."/>
            <person name="Suzuki S."/>
            <person name="Kawai-Toyooka H."/>
            <person name="Yamamoto K."/>
            <person name="Hamaji T."/>
            <person name="Ootsuki R."/>
            <person name="Yamaguchi H."/>
            <person name="Kawachi M."/>
            <person name="Higashiyama T."/>
            <person name="Nozaki H."/>
        </authorList>
    </citation>
    <scope>NUCLEOTIDE SEQUENCE [LARGE SCALE GENOMIC DNA]</scope>
    <source>
        <strain evidence="9 10">NIES-4479</strain>
    </source>
</reference>
<feature type="compositionally biased region" description="Gly residues" evidence="6">
    <location>
        <begin position="993"/>
        <end position="1010"/>
    </location>
</feature>
<dbReference type="InterPro" id="IPR015943">
    <property type="entry name" value="WD40/YVTN_repeat-like_dom_sf"/>
</dbReference>
<accession>A0A9W6BSN6</accession>
<dbReference type="SUPFAM" id="SSF50978">
    <property type="entry name" value="WD40 repeat-like"/>
    <property type="match status" value="1"/>
</dbReference>
<evidence type="ECO:0000256" key="3">
    <source>
        <dbReference type="ARBA" id="ARBA00022776"/>
    </source>
</evidence>
<feature type="domain" description="Anaphase-promoting complex subunit 4-like WD40" evidence="7">
    <location>
        <begin position="41"/>
        <end position="126"/>
    </location>
</feature>
<keyword evidence="4" id="KW-0833">Ubl conjugation pathway</keyword>
<feature type="region of interest" description="Disordered" evidence="6">
    <location>
        <begin position="235"/>
        <end position="266"/>
    </location>
</feature>
<feature type="compositionally biased region" description="Acidic residues" evidence="6">
    <location>
        <begin position="950"/>
        <end position="966"/>
    </location>
</feature>
<evidence type="ECO:0000313" key="9">
    <source>
        <dbReference type="EMBL" id="GLC57497.1"/>
    </source>
</evidence>
<evidence type="ECO:0000259" key="7">
    <source>
        <dbReference type="Pfam" id="PF12894"/>
    </source>
</evidence>
<feature type="compositionally biased region" description="Low complexity" evidence="6">
    <location>
        <begin position="619"/>
        <end position="634"/>
    </location>
</feature>
<protein>
    <recommendedName>
        <fullName evidence="1">Anaphase-promoting complex subunit 4</fullName>
    </recommendedName>
</protein>
<dbReference type="InterPro" id="IPR024977">
    <property type="entry name" value="Apc4-like_WD40_dom"/>
</dbReference>
<feature type="compositionally biased region" description="Acidic residues" evidence="6">
    <location>
        <begin position="1011"/>
        <end position="1022"/>
    </location>
</feature>
<evidence type="ECO:0000259" key="8">
    <source>
        <dbReference type="Pfam" id="PF12896"/>
    </source>
</evidence>
<dbReference type="EMBL" id="BRXU01000019">
    <property type="protein sequence ID" value="GLC57497.1"/>
    <property type="molecule type" value="Genomic_DNA"/>
</dbReference>
<dbReference type="PANTHER" id="PTHR13260:SF0">
    <property type="entry name" value="ANAPHASE-PROMOTING COMPLEX SUBUNIT 4"/>
    <property type="match status" value="1"/>
</dbReference>
<evidence type="ECO:0000256" key="2">
    <source>
        <dbReference type="ARBA" id="ARBA00022618"/>
    </source>
</evidence>
<dbReference type="GO" id="GO:0031145">
    <property type="term" value="P:anaphase-promoting complex-dependent catabolic process"/>
    <property type="evidence" value="ECO:0007669"/>
    <property type="project" value="InterPro"/>
</dbReference>
<dbReference type="Proteomes" id="UP001165080">
    <property type="component" value="Unassembled WGS sequence"/>
</dbReference>
<dbReference type="InterPro" id="IPR024789">
    <property type="entry name" value="APC4"/>
</dbReference>
<evidence type="ECO:0000256" key="5">
    <source>
        <dbReference type="ARBA" id="ARBA00023306"/>
    </source>
</evidence>
<keyword evidence="2" id="KW-0132">Cell division</keyword>
<feature type="compositionally biased region" description="Gly residues" evidence="6">
    <location>
        <begin position="243"/>
        <end position="253"/>
    </location>
</feature>